<feature type="compositionally biased region" description="Low complexity" evidence="1">
    <location>
        <begin position="318"/>
        <end position="328"/>
    </location>
</feature>
<organism evidence="2 3">
    <name type="scientific">Achaetomium macrosporum</name>
    <dbReference type="NCBI Taxonomy" id="79813"/>
    <lineage>
        <taxon>Eukaryota</taxon>
        <taxon>Fungi</taxon>
        <taxon>Dikarya</taxon>
        <taxon>Ascomycota</taxon>
        <taxon>Pezizomycotina</taxon>
        <taxon>Sordariomycetes</taxon>
        <taxon>Sordariomycetidae</taxon>
        <taxon>Sordariales</taxon>
        <taxon>Chaetomiaceae</taxon>
        <taxon>Achaetomium</taxon>
    </lineage>
</organism>
<feature type="compositionally biased region" description="Polar residues" evidence="1">
    <location>
        <begin position="394"/>
        <end position="405"/>
    </location>
</feature>
<evidence type="ECO:0000256" key="1">
    <source>
        <dbReference type="SAM" id="MobiDB-lite"/>
    </source>
</evidence>
<feature type="compositionally biased region" description="Polar residues" evidence="1">
    <location>
        <begin position="229"/>
        <end position="247"/>
    </location>
</feature>
<evidence type="ECO:0008006" key="4">
    <source>
        <dbReference type="Google" id="ProtNLM"/>
    </source>
</evidence>
<feature type="compositionally biased region" description="Low complexity" evidence="1">
    <location>
        <begin position="977"/>
        <end position="987"/>
    </location>
</feature>
<feature type="compositionally biased region" description="Polar residues" evidence="1">
    <location>
        <begin position="31"/>
        <end position="43"/>
    </location>
</feature>
<feature type="compositionally biased region" description="Polar residues" evidence="1">
    <location>
        <begin position="118"/>
        <end position="137"/>
    </location>
</feature>
<sequence>MASTSFGARSRAVSHAGTQPLEPHHKDRTHSNNSAFSSDSITLHSHRQNHNSSKLPAFRFADLRKDRISLPSLQQRTPLSPILSQTTAEPLDHHQTAQEQTHCNSGSSQNGLHHHSSARTLTGRSVSFETPQKTGEGSRTRSLKFHLPSTTTAVSADTTASKRPASFPPETHKAIDKSSATRSRFSYDAIPVLKRRLTESAAKDSARGQQEPLLPEATETTKSDDNKSRPSLSYTLSDSAVTASTSGGRMVIPPIRSFRSSGSRKTVVIDAHARRKSEDSINKENADSKQRDRALQALEGRKDEEPLHADPSESGEMTATTDNDNTADIFMKIAREEPAPRASEKQTTTTDSVISRIVRTSHRRPLSAAVPSQDGPQAPPISRRLSDQQENSRARQGSVSQPAQQITRELAYRATARENLPPITTTAESSSRAQPGRSSLRPSPITPRQISFKDSFAESTSAYQRRRQSLTESNNNLSGSRATQYRSSNLAMTQSRTYHSSPLAPKFANAPTDGSHNHSDANHGVEGTDSSSSAAAPSTVWDELDDLKSRIHRLELTGKAPFTTGVPTFRSSDERPRTATTNATTVSASPKQASGTGSAQANGNSNPPLTRETLLAALSKTKDLVHPEVFSAIESAATDAMALSSMIGAPGQPGPISSGASSIGGYSGSVTDRQLRKKADSICRSLTELCLALTEHNGQRKQPQQQLSTAAPEQELLLSPSSNKATTGALTPQRRPSAIAGIMAKASTSPRAPTALEQKRKTMLASISVPTSRYATAPSTPLEPSAGRKSSLLLARIRRTATEEAEEAAPQAGRRSSLLLRTRRTGEEELGENREGQKTSLLLRTRKTMSEEDESPRSRVPSRAVTEVNGFRPAPRELAITSMTAQRAPENNMATHSAVPRRAIPSAISTRLTTIVPATSTPTTPARKYLERGTLQDRGLPQERSTDRGSYLERGTHQERVSVSNASERLAEERVQQQRQVSLSQTAMLNRTGSLGRRARESGIPSLRS</sequence>
<reference evidence="2" key="1">
    <citation type="journal article" date="2023" name="Mol. Phylogenet. Evol.">
        <title>Genome-scale phylogeny and comparative genomics of the fungal order Sordariales.</title>
        <authorList>
            <person name="Hensen N."/>
            <person name="Bonometti L."/>
            <person name="Westerberg I."/>
            <person name="Brannstrom I.O."/>
            <person name="Guillou S."/>
            <person name="Cros-Aarteil S."/>
            <person name="Calhoun S."/>
            <person name="Haridas S."/>
            <person name="Kuo A."/>
            <person name="Mondo S."/>
            <person name="Pangilinan J."/>
            <person name="Riley R."/>
            <person name="LaButti K."/>
            <person name="Andreopoulos B."/>
            <person name="Lipzen A."/>
            <person name="Chen C."/>
            <person name="Yan M."/>
            <person name="Daum C."/>
            <person name="Ng V."/>
            <person name="Clum A."/>
            <person name="Steindorff A."/>
            <person name="Ohm R.A."/>
            <person name="Martin F."/>
            <person name="Silar P."/>
            <person name="Natvig D.O."/>
            <person name="Lalanne C."/>
            <person name="Gautier V."/>
            <person name="Ament-Velasquez S.L."/>
            <person name="Kruys A."/>
            <person name="Hutchinson M.I."/>
            <person name="Powell A.J."/>
            <person name="Barry K."/>
            <person name="Miller A.N."/>
            <person name="Grigoriev I.V."/>
            <person name="Debuchy R."/>
            <person name="Gladieux P."/>
            <person name="Hiltunen Thoren M."/>
            <person name="Johannesson H."/>
        </authorList>
    </citation>
    <scope>NUCLEOTIDE SEQUENCE</scope>
    <source>
        <strain evidence="2">CBS 532.94</strain>
    </source>
</reference>
<feature type="region of interest" description="Disordered" evidence="1">
    <location>
        <begin position="199"/>
        <end position="405"/>
    </location>
</feature>
<feature type="compositionally biased region" description="Basic and acidic residues" evidence="1">
    <location>
        <begin position="384"/>
        <end position="393"/>
    </location>
</feature>
<feature type="region of interest" description="Disordered" evidence="1">
    <location>
        <begin position="801"/>
        <end position="864"/>
    </location>
</feature>
<keyword evidence="3" id="KW-1185">Reference proteome</keyword>
<proteinExistence type="predicted"/>
<gene>
    <name evidence="2" type="ORF">C8A03DRAFT_11231</name>
</gene>
<dbReference type="Proteomes" id="UP001303760">
    <property type="component" value="Unassembled WGS sequence"/>
</dbReference>
<dbReference type="EMBL" id="MU860006">
    <property type="protein sequence ID" value="KAK4242637.1"/>
    <property type="molecule type" value="Genomic_DNA"/>
</dbReference>
<feature type="compositionally biased region" description="Polar residues" evidence="1">
    <location>
        <begin position="470"/>
        <end position="500"/>
    </location>
</feature>
<feature type="region of interest" description="Disordered" evidence="1">
    <location>
        <begin position="1"/>
        <end position="57"/>
    </location>
</feature>
<feature type="compositionally biased region" description="Basic and acidic residues" evidence="1">
    <location>
        <begin position="219"/>
        <end position="228"/>
    </location>
</feature>
<dbReference type="AlphaFoldDB" id="A0AAN7CJX1"/>
<feature type="compositionally biased region" description="Basic and acidic residues" evidence="1">
    <location>
        <begin position="333"/>
        <end position="344"/>
    </location>
</feature>
<feature type="compositionally biased region" description="Basic and acidic residues" evidence="1">
    <location>
        <begin position="932"/>
        <end position="960"/>
    </location>
</feature>
<name>A0AAN7CJX1_9PEZI</name>
<protein>
    <recommendedName>
        <fullName evidence="4">LPXTG-motif cell wall anchor domain protein</fullName>
    </recommendedName>
</protein>
<feature type="region of interest" description="Disordered" evidence="1">
    <location>
        <begin position="89"/>
        <end position="180"/>
    </location>
</feature>
<feature type="compositionally biased region" description="Polar residues" evidence="1">
    <location>
        <begin position="422"/>
        <end position="449"/>
    </location>
</feature>
<feature type="region of interest" description="Disordered" evidence="1">
    <location>
        <begin position="417"/>
        <end position="536"/>
    </location>
</feature>
<feature type="compositionally biased region" description="Basic and acidic residues" evidence="1">
    <location>
        <begin position="824"/>
        <end position="837"/>
    </location>
</feature>
<evidence type="ECO:0000313" key="2">
    <source>
        <dbReference type="EMBL" id="KAK4242637.1"/>
    </source>
</evidence>
<evidence type="ECO:0000313" key="3">
    <source>
        <dbReference type="Proteomes" id="UP001303760"/>
    </source>
</evidence>
<accession>A0AAN7CJX1</accession>
<feature type="compositionally biased region" description="Basic and acidic residues" evidence="1">
    <location>
        <begin position="276"/>
        <end position="311"/>
    </location>
</feature>
<feature type="compositionally biased region" description="Polar residues" evidence="1">
    <location>
        <begin position="586"/>
        <end position="608"/>
    </location>
</feature>
<feature type="region of interest" description="Disordered" evidence="1">
    <location>
        <begin position="561"/>
        <end position="609"/>
    </location>
</feature>
<feature type="compositionally biased region" description="Low complexity" evidence="1">
    <location>
        <begin position="149"/>
        <end position="161"/>
    </location>
</feature>
<feature type="region of interest" description="Disordered" evidence="1">
    <location>
        <begin position="932"/>
        <end position="1009"/>
    </location>
</feature>
<reference evidence="2" key="2">
    <citation type="submission" date="2023-05" db="EMBL/GenBank/DDBJ databases">
        <authorList>
            <consortium name="Lawrence Berkeley National Laboratory"/>
            <person name="Steindorff A."/>
            <person name="Hensen N."/>
            <person name="Bonometti L."/>
            <person name="Westerberg I."/>
            <person name="Brannstrom I.O."/>
            <person name="Guillou S."/>
            <person name="Cros-Aarteil S."/>
            <person name="Calhoun S."/>
            <person name="Haridas S."/>
            <person name="Kuo A."/>
            <person name="Mondo S."/>
            <person name="Pangilinan J."/>
            <person name="Riley R."/>
            <person name="Labutti K."/>
            <person name="Andreopoulos B."/>
            <person name="Lipzen A."/>
            <person name="Chen C."/>
            <person name="Yanf M."/>
            <person name="Daum C."/>
            <person name="Ng V."/>
            <person name="Clum A."/>
            <person name="Ohm R."/>
            <person name="Martin F."/>
            <person name="Silar P."/>
            <person name="Natvig D."/>
            <person name="Lalanne C."/>
            <person name="Gautier V."/>
            <person name="Ament-Velasquez S.L."/>
            <person name="Kruys A."/>
            <person name="Hutchinson M.I."/>
            <person name="Powell A.J."/>
            <person name="Barry K."/>
            <person name="Miller A.N."/>
            <person name="Grigoriev I.V."/>
            <person name="Debuchy R."/>
            <person name="Gladieux P."/>
            <person name="Thoren M.H."/>
            <person name="Johannesson H."/>
        </authorList>
    </citation>
    <scope>NUCLEOTIDE SEQUENCE</scope>
    <source>
        <strain evidence="2">CBS 532.94</strain>
    </source>
</reference>
<comment type="caution">
    <text evidence="2">The sequence shown here is derived from an EMBL/GenBank/DDBJ whole genome shotgun (WGS) entry which is preliminary data.</text>
</comment>
<feature type="compositionally biased region" description="Polar residues" evidence="1">
    <location>
        <begin position="97"/>
        <end position="111"/>
    </location>
</feature>